<proteinExistence type="predicted"/>
<gene>
    <name evidence="4" type="ORF">HKI81_01500</name>
</gene>
<dbReference type="Pfam" id="PF03450">
    <property type="entry name" value="CO_deh_flav_C"/>
    <property type="match status" value="1"/>
</dbReference>
<dbReference type="Gene3D" id="3.30.465.10">
    <property type="match status" value="1"/>
</dbReference>
<dbReference type="SUPFAM" id="SSF55447">
    <property type="entry name" value="CO dehydrogenase flavoprotein C-terminal domain-like"/>
    <property type="match status" value="1"/>
</dbReference>
<feature type="domain" description="FAD-binding PCMH-type" evidence="3">
    <location>
        <begin position="7"/>
        <end position="189"/>
    </location>
</feature>
<evidence type="ECO:0000256" key="2">
    <source>
        <dbReference type="ARBA" id="ARBA00023002"/>
    </source>
</evidence>
<evidence type="ECO:0000256" key="1">
    <source>
        <dbReference type="ARBA" id="ARBA00022630"/>
    </source>
</evidence>
<dbReference type="EMBL" id="JABEQB010000003">
    <property type="protein sequence ID" value="NNG65922.1"/>
    <property type="molecule type" value="Genomic_DNA"/>
</dbReference>
<dbReference type="GO" id="GO:0071949">
    <property type="term" value="F:FAD binding"/>
    <property type="evidence" value="ECO:0007669"/>
    <property type="project" value="InterPro"/>
</dbReference>
<evidence type="ECO:0000313" key="4">
    <source>
        <dbReference type="EMBL" id="NNG65922.1"/>
    </source>
</evidence>
<sequence length="308" mass="34691">MSFSPNLKAKIKRWNFMLVYKAKSLSDALELLEKYKEKKAKVINGGTDLVISIRNKKITPDVLIDVSDIKELKEIRTDNEYLYLGAGVTFTEIIENDLFNGFLSGFKKACSLIGSPQIRNRGTVGGNIMNASPAADSVPPLLCLDSMLVFESVDGKREISLSDFYKGKGRLPIRNNELLTAIYFKKPKNSLGFVKLGARKAMTISKVSLASIIEVGEDSRIKNLKLASGALARRPLREEEVEKFFIGKPFDDTVIEEGAYILQQQVEKRLMEEPEEIRNREMVFLPYKKRAILKLLREVLYESVGGKS</sequence>
<organism evidence="4 5">
    <name type="scientific">Caldanaerobacter subterraneus</name>
    <dbReference type="NCBI Taxonomy" id="911092"/>
    <lineage>
        <taxon>Bacteria</taxon>
        <taxon>Bacillati</taxon>
        <taxon>Bacillota</taxon>
        <taxon>Clostridia</taxon>
        <taxon>Thermoanaerobacterales</taxon>
        <taxon>Thermoanaerobacteraceae</taxon>
        <taxon>Caldanaerobacter</taxon>
    </lineage>
</organism>
<dbReference type="GO" id="GO:0016491">
    <property type="term" value="F:oxidoreductase activity"/>
    <property type="evidence" value="ECO:0007669"/>
    <property type="project" value="UniProtKB-KW"/>
</dbReference>
<dbReference type="AlphaFoldDB" id="A0A7Y2L525"/>
<dbReference type="Proteomes" id="UP000529861">
    <property type="component" value="Unassembled WGS sequence"/>
</dbReference>
<protein>
    <submittedName>
        <fullName evidence="4">Xanthine dehydrogenase family protein subunit M</fullName>
    </submittedName>
</protein>
<name>A0A7Y2L525_9THEO</name>
<dbReference type="Gene3D" id="3.30.43.10">
    <property type="entry name" value="Uridine Diphospho-n-acetylenolpyruvylglucosamine Reductase, domain 2"/>
    <property type="match status" value="1"/>
</dbReference>
<dbReference type="SUPFAM" id="SSF56176">
    <property type="entry name" value="FAD-binding/transporter-associated domain-like"/>
    <property type="match status" value="1"/>
</dbReference>
<dbReference type="InterPro" id="IPR016167">
    <property type="entry name" value="FAD-bd_PCMH_sub1"/>
</dbReference>
<dbReference type="RefSeq" id="WP_170270026.1">
    <property type="nucleotide sequence ID" value="NZ_JABEQB010000003.1"/>
</dbReference>
<dbReference type="Gene3D" id="3.30.390.50">
    <property type="entry name" value="CO dehydrogenase flavoprotein, C-terminal domain"/>
    <property type="match status" value="1"/>
</dbReference>
<dbReference type="PANTHER" id="PTHR42659">
    <property type="entry name" value="XANTHINE DEHYDROGENASE SUBUNIT C-RELATED"/>
    <property type="match status" value="1"/>
</dbReference>
<keyword evidence="1" id="KW-0285">Flavoprotein</keyword>
<dbReference type="InterPro" id="IPR036683">
    <property type="entry name" value="CO_DH_flav_C_dom_sf"/>
</dbReference>
<dbReference type="SMART" id="SM01092">
    <property type="entry name" value="CO_deh_flav_C"/>
    <property type="match status" value="1"/>
</dbReference>
<dbReference type="InterPro" id="IPR051312">
    <property type="entry name" value="Diverse_Substr_Oxidored"/>
</dbReference>
<dbReference type="InterPro" id="IPR036318">
    <property type="entry name" value="FAD-bd_PCMH-like_sf"/>
</dbReference>
<dbReference type="InterPro" id="IPR016169">
    <property type="entry name" value="FAD-bd_PCMH_sub2"/>
</dbReference>
<dbReference type="Pfam" id="PF00941">
    <property type="entry name" value="FAD_binding_5"/>
    <property type="match status" value="1"/>
</dbReference>
<keyword evidence="2" id="KW-0560">Oxidoreductase</keyword>
<dbReference type="InterPro" id="IPR016166">
    <property type="entry name" value="FAD-bd_PCMH"/>
</dbReference>
<comment type="caution">
    <text evidence="4">The sequence shown here is derived from an EMBL/GenBank/DDBJ whole genome shotgun (WGS) entry which is preliminary data.</text>
</comment>
<dbReference type="InterPro" id="IPR002346">
    <property type="entry name" value="Mopterin_DH_FAD-bd"/>
</dbReference>
<reference evidence="4 5" key="1">
    <citation type="submission" date="2020-04" db="EMBL/GenBank/DDBJ databases">
        <title>Draft genome sequence of Caldanaerobacter sunterraneus. strain 1523vc isolated from Griffin hot spring, Kamchatka, Russia.</title>
        <authorList>
            <person name="Toshchakov S.V."/>
            <person name="Podosokorskaya O.A."/>
            <person name="Kublanov I.V."/>
            <person name="Korzhenkov A."/>
            <person name="Patrushev M.V."/>
        </authorList>
    </citation>
    <scope>NUCLEOTIDE SEQUENCE [LARGE SCALE GENOMIC DNA]</scope>
    <source>
        <strain evidence="4 5">1523vc</strain>
    </source>
</reference>
<dbReference type="InterPro" id="IPR005107">
    <property type="entry name" value="CO_DH_flav_C"/>
</dbReference>
<accession>A0A7Y2L525</accession>
<evidence type="ECO:0000259" key="3">
    <source>
        <dbReference type="PROSITE" id="PS51387"/>
    </source>
</evidence>
<evidence type="ECO:0000313" key="5">
    <source>
        <dbReference type="Proteomes" id="UP000529861"/>
    </source>
</evidence>
<dbReference type="PROSITE" id="PS51387">
    <property type="entry name" value="FAD_PCMH"/>
    <property type="match status" value="1"/>
</dbReference>
<dbReference type="PANTHER" id="PTHR42659:SF9">
    <property type="entry name" value="XANTHINE DEHYDROGENASE FAD-BINDING SUBUNIT XDHB-RELATED"/>
    <property type="match status" value="1"/>
</dbReference>